<proteinExistence type="predicted"/>
<dbReference type="Proteomes" id="UP000244092">
    <property type="component" value="Unassembled WGS sequence"/>
</dbReference>
<evidence type="ECO:0008006" key="3">
    <source>
        <dbReference type="Google" id="ProtNLM"/>
    </source>
</evidence>
<reference evidence="1 2" key="1">
    <citation type="submission" date="2018-04" db="EMBL/GenBank/DDBJ databases">
        <title>Genomic Encyclopedia of Archaeal and Bacterial Type Strains, Phase II (KMG-II): from individual species to whole genera.</title>
        <authorList>
            <person name="Goeker M."/>
        </authorList>
    </citation>
    <scope>NUCLEOTIDE SEQUENCE [LARGE SCALE GENOMIC DNA]</scope>
    <source>
        <strain evidence="1 2">DSM 12244</strain>
    </source>
</reference>
<name>A0A2T6CAC3_9RHOB</name>
<gene>
    <name evidence="1" type="ORF">C8N31_11384</name>
</gene>
<comment type="caution">
    <text evidence="1">The sequence shown here is derived from an EMBL/GenBank/DDBJ whole genome shotgun (WGS) entry which is preliminary data.</text>
</comment>
<evidence type="ECO:0000313" key="2">
    <source>
        <dbReference type="Proteomes" id="UP000244092"/>
    </source>
</evidence>
<organism evidence="1 2">
    <name type="scientific">Sulfitobacter mediterraneus</name>
    <dbReference type="NCBI Taxonomy" id="83219"/>
    <lineage>
        <taxon>Bacteria</taxon>
        <taxon>Pseudomonadati</taxon>
        <taxon>Pseudomonadota</taxon>
        <taxon>Alphaproteobacteria</taxon>
        <taxon>Rhodobacterales</taxon>
        <taxon>Roseobacteraceae</taxon>
        <taxon>Sulfitobacter</taxon>
    </lineage>
</organism>
<evidence type="ECO:0000313" key="1">
    <source>
        <dbReference type="EMBL" id="PTX72158.1"/>
    </source>
</evidence>
<dbReference type="OrthoDB" id="7335506at2"/>
<accession>A0A2T6CAC3</accession>
<sequence length="371" mass="40702">MSWTPFATNLRRGLERHWRFDMIVLASHGIRLTFDPSLGQIVRFAVIDGEREIAPLHRAPWDETGEVLPDGLPPHLYHLGGDFFCAPFGEAKDGAPPHGWPPNARWHLQNASPDRLSARLTKPVEGATVTKELWLCPDQPFVYQRHTFVGGSGRVPVSNHANISLPDGGLIRTSAKQAWVTPPSPVEPDVARGRSGLSYPATATNPAVFPAREGTVDLTRYPWFDQHEDFVSGVEAPGHTLGWTAVTRPTEGDVFLSLRRADQLPMTMLWHSNGGRDYPPWSGRHTGCLGVEEGAAQHMLGVDHGMSLSGPGDLKLHNECDMSVSHVIGAVAWPTGSAIRSVELTDRHLVLCGEDGSRREVPFDKDALELT</sequence>
<dbReference type="EMBL" id="QBKU01000013">
    <property type="protein sequence ID" value="PTX72158.1"/>
    <property type="molecule type" value="Genomic_DNA"/>
</dbReference>
<dbReference type="AlphaFoldDB" id="A0A2T6CAC3"/>
<protein>
    <recommendedName>
        <fullName evidence="3">Aldose 1-epimerase</fullName>
    </recommendedName>
</protein>